<proteinExistence type="predicted"/>
<organism evidence="1 2">
    <name type="scientific">Streblomastix strix</name>
    <dbReference type="NCBI Taxonomy" id="222440"/>
    <lineage>
        <taxon>Eukaryota</taxon>
        <taxon>Metamonada</taxon>
        <taxon>Preaxostyla</taxon>
        <taxon>Oxymonadida</taxon>
        <taxon>Streblomastigidae</taxon>
        <taxon>Streblomastix</taxon>
    </lineage>
</organism>
<dbReference type="Proteomes" id="UP000324800">
    <property type="component" value="Unassembled WGS sequence"/>
</dbReference>
<evidence type="ECO:0000313" key="1">
    <source>
        <dbReference type="EMBL" id="KAA6316025.1"/>
    </source>
</evidence>
<dbReference type="EMBL" id="SNRW01047173">
    <property type="protein sequence ID" value="KAA6316025.1"/>
    <property type="molecule type" value="Genomic_DNA"/>
</dbReference>
<protein>
    <submittedName>
        <fullName evidence="1">Uncharacterized protein</fullName>
    </submittedName>
</protein>
<accession>A0A5J4Q2M1</accession>
<comment type="caution">
    <text evidence="1">The sequence shown here is derived from an EMBL/GenBank/DDBJ whole genome shotgun (WGS) entry which is preliminary data.</text>
</comment>
<sequence>PVEIYVSYTEDFGFALDLYPLTEVILQDFSYAAISAILGVTLTSTNFPFPSSVSLEVVKYEDLHRYGPIVDLYFLSLSSTDYDLFIPGLEAQGYEYYEEDGYTYFVKLLSETQELYALVYESEEGTLILELMVQEPAHEYVGEYDITMINEWFGINLTTAQLPKPPASDVELYLNDDEYGLWGMLTSEQLGLSAVTTYGNLLIA</sequence>
<feature type="non-terminal residue" evidence="1">
    <location>
        <position position="204"/>
    </location>
</feature>
<feature type="non-terminal residue" evidence="1">
    <location>
        <position position="1"/>
    </location>
</feature>
<evidence type="ECO:0000313" key="2">
    <source>
        <dbReference type="Proteomes" id="UP000324800"/>
    </source>
</evidence>
<dbReference type="AlphaFoldDB" id="A0A5J4Q2M1"/>
<name>A0A5J4Q2M1_9EUKA</name>
<reference evidence="1 2" key="1">
    <citation type="submission" date="2019-03" db="EMBL/GenBank/DDBJ databases">
        <title>Single cell metagenomics reveals metabolic interactions within the superorganism composed of flagellate Streblomastix strix and complex community of Bacteroidetes bacteria on its surface.</title>
        <authorList>
            <person name="Treitli S.C."/>
            <person name="Kolisko M."/>
            <person name="Husnik F."/>
            <person name="Keeling P."/>
            <person name="Hampl V."/>
        </authorList>
    </citation>
    <scope>NUCLEOTIDE SEQUENCE [LARGE SCALE GENOMIC DNA]</scope>
    <source>
        <strain evidence="1">ST1C</strain>
    </source>
</reference>
<gene>
    <name evidence="1" type="ORF">EZS28_055321</name>
</gene>